<proteinExistence type="predicted"/>
<evidence type="ECO:0000313" key="3">
    <source>
        <dbReference type="Proteomes" id="UP000094974"/>
    </source>
</evidence>
<comment type="caution">
    <text evidence="2">The sequence shown here is derived from an EMBL/GenBank/DDBJ whole genome shotgun (WGS) entry which is preliminary data.</text>
</comment>
<protein>
    <submittedName>
        <fullName evidence="2">Uncharacterized protein</fullName>
    </submittedName>
</protein>
<sequence>MTEDLNKRNKQEWIESAAVLKAEPYEIAGALFDCADCDLLSRAEVEQRLDAYLHPVKEAPASTPVKPEVPQVKKAKEETPNDNSKG</sequence>
<reference evidence="3" key="1">
    <citation type="submission" date="2016-05" db="EMBL/GenBank/DDBJ databases">
        <title>Whole genome shotgun sequencing of cultured foodborne pathogen.</title>
        <authorList>
            <person name="Zheng J."/>
            <person name="Timme R."/>
            <person name="Allard M."/>
            <person name="Strain E."/>
            <person name="Luo Y."/>
            <person name="Brown E."/>
        </authorList>
    </citation>
    <scope>NUCLEOTIDE SEQUENCE [LARGE SCALE GENOMIC DNA]</scope>
    <source>
        <strain evidence="3">CFSAN034343</strain>
    </source>
</reference>
<accession>A0ABX2Z7W6</accession>
<organism evidence="2 3">
    <name type="scientific">Paenibacillus polymyxa</name>
    <name type="common">Bacillus polymyxa</name>
    <dbReference type="NCBI Taxonomy" id="1406"/>
    <lineage>
        <taxon>Bacteria</taxon>
        <taxon>Bacillati</taxon>
        <taxon>Bacillota</taxon>
        <taxon>Bacilli</taxon>
        <taxon>Bacillales</taxon>
        <taxon>Paenibacillaceae</taxon>
        <taxon>Paenibacillus</taxon>
    </lineage>
</organism>
<name>A0ABX2Z7W6_PAEPO</name>
<dbReference type="Proteomes" id="UP000094974">
    <property type="component" value="Unassembled WGS sequence"/>
</dbReference>
<keyword evidence="3" id="KW-1185">Reference proteome</keyword>
<evidence type="ECO:0000313" key="2">
    <source>
        <dbReference type="EMBL" id="ODA07363.1"/>
    </source>
</evidence>
<evidence type="ECO:0000256" key="1">
    <source>
        <dbReference type="SAM" id="MobiDB-lite"/>
    </source>
</evidence>
<feature type="region of interest" description="Disordered" evidence="1">
    <location>
        <begin position="58"/>
        <end position="86"/>
    </location>
</feature>
<gene>
    <name evidence="2" type="ORF">A7312_09740</name>
</gene>
<dbReference type="RefSeq" id="WP_068941156.1">
    <property type="nucleotide sequence ID" value="NZ_LYND01000151.1"/>
</dbReference>
<dbReference type="EMBL" id="LYND01000151">
    <property type="protein sequence ID" value="ODA07363.1"/>
    <property type="molecule type" value="Genomic_DNA"/>
</dbReference>
<feature type="compositionally biased region" description="Basic and acidic residues" evidence="1">
    <location>
        <begin position="74"/>
        <end position="86"/>
    </location>
</feature>